<dbReference type="PROSITE" id="PS51257">
    <property type="entry name" value="PROKAR_LIPOPROTEIN"/>
    <property type="match status" value="1"/>
</dbReference>
<keyword evidence="5" id="KW-0963">Cytoplasm</keyword>
<accession>A0A3B0SH21</accession>
<evidence type="ECO:0000313" key="11">
    <source>
        <dbReference type="EMBL" id="VAW05195.1"/>
    </source>
</evidence>
<evidence type="ECO:0000256" key="7">
    <source>
        <dbReference type="ARBA" id="ARBA00023186"/>
    </source>
</evidence>
<evidence type="ECO:0000256" key="9">
    <source>
        <dbReference type="SAM" id="MobiDB-lite"/>
    </source>
</evidence>
<dbReference type="SUPFAM" id="SSF54534">
    <property type="entry name" value="FKBP-like"/>
    <property type="match status" value="1"/>
</dbReference>
<dbReference type="PANTHER" id="PTHR47861">
    <property type="entry name" value="FKBP-TYPE PEPTIDYL-PROLYL CIS-TRANS ISOMERASE SLYD"/>
    <property type="match status" value="1"/>
</dbReference>
<evidence type="ECO:0000256" key="2">
    <source>
        <dbReference type="ARBA" id="ARBA00004496"/>
    </source>
</evidence>
<evidence type="ECO:0000256" key="3">
    <source>
        <dbReference type="ARBA" id="ARBA00006577"/>
    </source>
</evidence>
<feature type="compositionally biased region" description="Polar residues" evidence="9">
    <location>
        <begin position="44"/>
        <end position="55"/>
    </location>
</feature>
<dbReference type="AlphaFoldDB" id="A0A3B0SH21"/>
<dbReference type="Gene3D" id="3.10.50.40">
    <property type="match status" value="1"/>
</dbReference>
<dbReference type="Pfam" id="PF00254">
    <property type="entry name" value="FKBP_C"/>
    <property type="match status" value="1"/>
</dbReference>
<protein>
    <recommendedName>
        <fullName evidence="4">peptidylprolyl isomerase</fullName>
        <ecNumber evidence="4">5.2.1.8</ecNumber>
    </recommendedName>
</protein>
<comment type="similarity">
    <text evidence="3">Belongs to the FKBP-type PPIase family.</text>
</comment>
<evidence type="ECO:0000256" key="8">
    <source>
        <dbReference type="ARBA" id="ARBA00023235"/>
    </source>
</evidence>
<comment type="subcellular location">
    <subcellularLocation>
        <location evidence="2">Cytoplasm</location>
    </subcellularLocation>
</comment>
<organism evidence="11">
    <name type="scientific">hydrothermal vent metagenome</name>
    <dbReference type="NCBI Taxonomy" id="652676"/>
    <lineage>
        <taxon>unclassified sequences</taxon>
        <taxon>metagenomes</taxon>
        <taxon>ecological metagenomes</taxon>
    </lineage>
</organism>
<feature type="compositionally biased region" description="Low complexity" evidence="9">
    <location>
        <begin position="28"/>
        <end position="43"/>
    </location>
</feature>
<dbReference type="PROSITE" id="PS50059">
    <property type="entry name" value="FKBP_PPIASE"/>
    <property type="match status" value="1"/>
</dbReference>
<evidence type="ECO:0000256" key="6">
    <source>
        <dbReference type="ARBA" id="ARBA00023110"/>
    </source>
</evidence>
<dbReference type="GO" id="GO:0003755">
    <property type="term" value="F:peptidyl-prolyl cis-trans isomerase activity"/>
    <property type="evidence" value="ECO:0007669"/>
    <property type="project" value="UniProtKB-KW"/>
</dbReference>
<dbReference type="GO" id="GO:0005737">
    <property type="term" value="C:cytoplasm"/>
    <property type="evidence" value="ECO:0007669"/>
    <property type="project" value="UniProtKB-SubCell"/>
</dbReference>
<gene>
    <name evidence="11" type="ORF">MNBD_ACTINO02-2171</name>
</gene>
<name>A0A3B0SH21_9ZZZZ</name>
<dbReference type="InterPro" id="IPR046357">
    <property type="entry name" value="PPIase_dom_sf"/>
</dbReference>
<reference evidence="11" key="1">
    <citation type="submission" date="2018-06" db="EMBL/GenBank/DDBJ databases">
        <authorList>
            <person name="Zhirakovskaya E."/>
        </authorList>
    </citation>
    <scope>NUCLEOTIDE SEQUENCE</scope>
</reference>
<keyword evidence="7" id="KW-0143">Chaperone</keyword>
<keyword evidence="6" id="KW-0697">Rotamase</keyword>
<evidence type="ECO:0000259" key="10">
    <source>
        <dbReference type="PROSITE" id="PS50059"/>
    </source>
</evidence>
<feature type="domain" description="PPIase FKBP-type" evidence="10">
    <location>
        <begin position="63"/>
        <end position="140"/>
    </location>
</feature>
<proteinExistence type="inferred from homology"/>
<keyword evidence="8 11" id="KW-0413">Isomerase</keyword>
<evidence type="ECO:0000256" key="1">
    <source>
        <dbReference type="ARBA" id="ARBA00000971"/>
    </source>
</evidence>
<feature type="region of interest" description="Disordered" evidence="9">
    <location>
        <begin position="28"/>
        <end position="55"/>
    </location>
</feature>
<dbReference type="InterPro" id="IPR001179">
    <property type="entry name" value="PPIase_FKBP_dom"/>
</dbReference>
<dbReference type="EMBL" id="UOEK01000311">
    <property type="protein sequence ID" value="VAW05195.1"/>
    <property type="molecule type" value="Genomic_DNA"/>
</dbReference>
<evidence type="ECO:0000256" key="4">
    <source>
        <dbReference type="ARBA" id="ARBA00013194"/>
    </source>
</evidence>
<dbReference type="EC" id="5.2.1.8" evidence="4"/>
<dbReference type="GO" id="GO:0042026">
    <property type="term" value="P:protein refolding"/>
    <property type="evidence" value="ECO:0007669"/>
    <property type="project" value="UniProtKB-ARBA"/>
</dbReference>
<evidence type="ECO:0000256" key="5">
    <source>
        <dbReference type="ARBA" id="ARBA00022490"/>
    </source>
</evidence>
<sequence>MKRSAIVIVVFALIAAACGGGDTATTTTVGETSTTSGASVSSTQPDQSQSEQSLPAGTVVQAGDLVSVHYIGTLTDGTEFDASRPRGSTLDFTVGAGQMIAGFDAGVVGMAVGDTKTVTIPPEQAYGLKNDELIVEIPRDQAEGEFNVGDQVIVGNGQSAVVIAISETMITVDANNRLAGETLIFEIEMMAIERPNP</sequence>
<dbReference type="PANTHER" id="PTHR47861:SF3">
    <property type="entry name" value="FKBP-TYPE PEPTIDYL-PROLYL CIS-TRANS ISOMERASE SLYD"/>
    <property type="match status" value="1"/>
</dbReference>
<comment type="catalytic activity">
    <reaction evidence="1">
        <text>[protein]-peptidylproline (omega=180) = [protein]-peptidylproline (omega=0)</text>
        <dbReference type="Rhea" id="RHEA:16237"/>
        <dbReference type="Rhea" id="RHEA-COMP:10747"/>
        <dbReference type="Rhea" id="RHEA-COMP:10748"/>
        <dbReference type="ChEBI" id="CHEBI:83833"/>
        <dbReference type="ChEBI" id="CHEBI:83834"/>
        <dbReference type="EC" id="5.2.1.8"/>
    </reaction>
</comment>